<dbReference type="InterPro" id="IPR000914">
    <property type="entry name" value="SBP_5_dom"/>
</dbReference>
<feature type="chain" id="PRO_5039405244" evidence="5">
    <location>
        <begin position="32"/>
        <end position="517"/>
    </location>
</feature>
<evidence type="ECO:0000313" key="7">
    <source>
        <dbReference type="EMBL" id="SHN14731.1"/>
    </source>
</evidence>
<accession>A0A1M7PCT2</accession>
<dbReference type="InterPro" id="IPR030678">
    <property type="entry name" value="Peptide/Ni-bd"/>
</dbReference>
<name>A0A1M7PCT2_9ACTN</name>
<dbReference type="PROSITE" id="PS51257">
    <property type="entry name" value="PROKAR_LIPOPROTEIN"/>
    <property type="match status" value="1"/>
</dbReference>
<comment type="subcellular location">
    <subcellularLocation>
        <location evidence="1">Cell membrane</location>
        <topology evidence="1">Lipid-anchor</topology>
    </subcellularLocation>
</comment>
<dbReference type="Pfam" id="PF00496">
    <property type="entry name" value="SBP_bac_5"/>
    <property type="match status" value="1"/>
</dbReference>
<dbReference type="PANTHER" id="PTHR30290:SF10">
    <property type="entry name" value="PERIPLASMIC OLIGOPEPTIDE-BINDING PROTEIN-RELATED"/>
    <property type="match status" value="1"/>
</dbReference>
<dbReference type="PIRSF" id="PIRSF002741">
    <property type="entry name" value="MppA"/>
    <property type="match status" value="1"/>
</dbReference>
<keyword evidence="3" id="KW-0813">Transport</keyword>
<dbReference type="AlphaFoldDB" id="A0A1M7PCT2"/>
<reference evidence="7 8" key="1">
    <citation type="submission" date="2016-11" db="EMBL/GenBank/DDBJ databases">
        <authorList>
            <person name="Jaros S."/>
            <person name="Januszkiewicz K."/>
            <person name="Wedrychowicz H."/>
        </authorList>
    </citation>
    <scope>NUCLEOTIDE SEQUENCE [LARGE SCALE GENOMIC DNA]</scope>
    <source>
        <strain evidence="7 8">DSM 46144</strain>
    </source>
</reference>
<dbReference type="STRING" id="134849.SAMN05443668_103213"/>
<dbReference type="GO" id="GO:0042597">
    <property type="term" value="C:periplasmic space"/>
    <property type="evidence" value="ECO:0007669"/>
    <property type="project" value="UniProtKB-ARBA"/>
</dbReference>
<evidence type="ECO:0000256" key="3">
    <source>
        <dbReference type="ARBA" id="ARBA00022448"/>
    </source>
</evidence>
<protein>
    <submittedName>
        <fullName evidence="7">Peptide/nickel transport system substrate-binding protein</fullName>
    </submittedName>
</protein>
<dbReference type="Gene3D" id="3.40.190.10">
    <property type="entry name" value="Periplasmic binding protein-like II"/>
    <property type="match status" value="1"/>
</dbReference>
<evidence type="ECO:0000256" key="5">
    <source>
        <dbReference type="SAM" id="SignalP"/>
    </source>
</evidence>
<keyword evidence="4 5" id="KW-0732">Signal</keyword>
<dbReference type="GO" id="GO:0043190">
    <property type="term" value="C:ATP-binding cassette (ABC) transporter complex"/>
    <property type="evidence" value="ECO:0007669"/>
    <property type="project" value="InterPro"/>
</dbReference>
<feature type="domain" description="Solute-binding protein family 5" evidence="6">
    <location>
        <begin position="88"/>
        <end position="425"/>
    </location>
</feature>
<dbReference type="EMBL" id="FRCS01000003">
    <property type="protein sequence ID" value="SHN14731.1"/>
    <property type="molecule type" value="Genomic_DNA"/>
</dbReference>
<dbReference type="RefSeq" id="WP_073255845.1">
    <property type="nucleotide sequence ID" value="NZ_FRCS01000003.1"/>
</dbReference>
<dbReference type="GO" id="GO:1904680">
    <property type="term" value="F:peptide transmembrane transporter activity"/>
    <property type="evidence" value="ECO:0007669"/>
    <property type="project" value="TreeGrafter"/>
</dbReference>
<evidence type="ECO:0000256" key="2">
    <source>
        <dbReference type="ARBA" id="ARBA00005695"/>
    </source>
</evidence>
<evidence type="ECO:0000256" key="4">
    <source>
        <dbReference type="ARBA" id="ARBA00022729"/>
    </source>
</evidence>
<keyword evidence="8" id="KW-1185">Reference proteome</keyword>
<proteinExistence type="inferred from homology"/>
<dbReference type="GO" id="GO:0015833">
    <property type="term" value="P:peptide transport"/>
    <property type="evidence" value="ECO:0007669"/>
    <property type="project" value="TreeGrafter"/>
</dbReference>
<dbReference type="InterPro" id="IPR023765">
    <property type="entry name" value="SBP_5_CS"/>
</dbReference>
<gene>
    <name evidence="7" type="ORF">SAMN05443668_103213</name>
</gene>
<evidence type="ECO:0000259" key="6">
    <source>
        <dbReference type="Pfam" id="PF00496"/>
    </source>
</evidence>
<dbReference type="PANTHER" id="PTHR30290">
    <property type="entry name" value="PERIPLASMIC BINDING COMPONENT OF ABC TRANSPORTER"/>
    <property type="match status" value="1"/>
</dbReference>
<dbReference type="PROSITE" id="PS01040">
    <property type="entry name" value="SBP_BACTERIAL_5"/>
    <property type="match status" value="1"/>
</dbReference>
<organism evidence="7 8">
    <name type="scientific">Cryptosporangium aurantiacum</name>
    <dbReference type="NCBI Taxonomy" id="134849"/>
    <lineage>
        <taxon>Bacteria</taxon>
        <taxon>Bacillati</taxon>
        <taxon>Actinomycetota</taxon>
        <taxon>Actinomycetes</taxon>
        <taxon>Cryptosporangiales</taxon>
        <taxon>Cryptosporangiaceae</taxon>
        <taxon>Cryptosporangium</taxon>
    </lineage>
</organism>
<evidence type="ECO:0000313" key="8">
    <source>
        <dbReference type="Proteomes" id="UP000184440"/>
    </source>
</evidence>
<evidence type="ECO:0000256" key="1">
    <source>
        <dbReference type="ARBA" id="ARBA00004193"/>
    </source>
</evidence>
<dbReference type="Gene3D" id="3.10.105.10">
    <property type="entry name" value="Dipeptide-binding Protein, Domain 3"/>
    <property type="match status" value="1"/>
</dbReference>
<comment type="similarity">
    <text evidence="2">Belongs to the bacterial solute-binding protein 5 family.</text>
</comment>
<sequence>MLTRPAATRRRGRRLVAGLAAAVILATTACSGSSDSDGGGTGGKTSLTLSTLTAPLSLDPSQLAEGQQAYLWSSIYDTLFSIDNDGTLNPNAAESWKYSEDARTLTITLRDGMKFSSGDPVNAAAVKATLERTKATPGQQQGKLTRVASIDAPDDRTVVITLSAPDPSLLTNLAYATGVIGDPKTLNDKRTALDPVGSGPYVLDDATVNGTTYVLKKRDDYWNAKAYPFERFTVRVIQDRTAGFNALRAGELDVANVENPQVAQAKAAGFDVRTVKATAVAELVLADRNGTLLKPLADERVRRAINMAFDREKIVKTFLQGSGQASVQLFNPKGVAYDAALDSTYKYDPAAAKKLLAEAGYPNGFAVTMPSTAVSKAFEPLVNQGLADIGITVKWDPVPPQNTASSVASKKYPMIFFIVGLSTSDRELLDNYGPQGFLNPFGTTDAELDALMTKAGTELDPAKSAALYQQINRLTVEKALNAPLFYIGTNWATAKGIEYLGTGANTMTTIRTFAPTA</sequence>
<dbReference type="SUPFAM" id="SSF53850">
    <property type="entry name" value="Periplasmic binding protein-like II"/>
    <property type="match status" value="1"/>
</dbReference>
<dbReference type="Proteomes" id="UP000184440">
    <property type="component" value="Unassembled WGS sequence"/>
</dbReference>
<dbReference type="InterPro" id="IPR039424">
    <property type="entry name" value="SBP_5"/>
</dbReference>
<dbReference type="OrthoDB" id="9046151at2"/>
<feature type="signal peptide" evidence="5">
    <location>
        <begin position="1"/>
        <end position="31"/>
    </location>
</feature>